<evidence type="ECO:0000313" key="2">
    <source>
        <dbReference type="EMBL" id="CDW80238.1"/>
    </source>
</evidence>
<reference evidence="2 3" key="1">
    <citation type="submission" date="2014-06" db="EMBL/GenBank/DDBJ databases">
        <authorList>
            <person name="Swart Estienne"/>
        </authorList>
    </citation>
    <scope>NUCLEOTIDE SEQUENCE [LARGE SCALE GENOMIC DNA]</scope>
    <source>
        <strain evidence="2 3">130c</strain>
    </source>
</reference>
<evidence type="ECO:0000313" key="3">
    <source>
        <dbReference type="Proteomes" id="UP000039865"/>
    </source>
</evidence>
<sequence>MAETSVKNTSRLKSYEKTSIQTHNTSLPQMNTYFNKTQLQSTISMIQKGQTRRNIQEKINISARTIIGQQQNGQKVLRHQGGGGGGERMHSKDMNNTVTYNLANSIMKKRNKNKDKQNRNNNTLNGTQIMREAHFYFDKNPCYIKDKEQHENSNINLKKCLETNGPGRIPNFGYPHINFEQESTQNLLQNTRKSIVNYLIGQPRIRFESVDDNSDNQQEKQTTDRDLPFKSALQSKRRQDRIYEHIMKCFTFGKKVKRQSEQEHQQVSKVEILQRRFQRLGLVREYFSLDKKKINRKFRFPVNEEGEPLKGKISEIYDELQYCQESDVEDLKKPMKKEKRDKMEAKLIRKMLKERHSSLEIKAEKRNYEMKSRLDLQIIKGLQMSSEGEEFSDTDTFKDLEGQSVNSVYSSPRQRMDNEFLAYDRVMPFDFLTHRKAKSFFCDEILDIDLILQDKKIFQENQKKFSKHEDEVEQLREIPEMNERLKAMLKVHPRKTKKKEKKNVIKGEMSSSSDEEKFDRYNYAQRVQNTQMRDNHNELIGMFFQRSQARNPRYKIDVKSLHSQKLAQVNRKRLSTQIQTSEQSIDLNATIDTKKQEQQEQQERQMFQIQQAKRYIMREKLGFSSQNYYNNIEISKAQPINEDRQRNRSQISTNKDSRINLLKSDVSTDNIEQTSANSPYKQVTQLPQIADIKRNVSPETCRIDDTTQRTYDQNSVISQNPQQRPHNISAMNSTISSYTNFGISMHFNNKNSQLPLNINAYSTQMVPTEASNQRAGNKSLHIPRHKSNISTMDDGISSMNDSINKSTQKTYSQGFTMFSAKMALRESPYTQIEQNMTDSKLAQYNKYQDLKQKLLKGKDNHKFKGYLAEKLRRKSILNCDLFRITDVDYKKRVNMMLERIDSTTGTQYKISRQQQID</sequence>
<feature type="region of interest" description="Disordered" evidence="1">
    <location>
        <begin position="639"/>
        <end position="658"/>
    </location>
</feature>
<proteinExistence type="predicted"/>
<keyword evidence="3" id="KW-1185">Reference proteome</keyword>
<dbReference type="Proteomes" id="UP000039865">
    <property type="component" value="Unassembled WGS sequence"/>
</dbReference>
<feature type="region of interest" description="Disordered" evidence="1">
    <location>
        <begin position="70"/>
        <end position="93"/>
    </location>
</feature>
<protein>
    <submittedName>
        <fullName evidence="2">Uncharacterized protein</fullName>
    </submittedName>
</protein>
<dbReference type="AlphaFoldDB" id="A0A078AHC1"/>
<accession>A0A078AHC1</accession>
<name>A0A078AHC1_STYLE</name>
<feature type="region of interest" description="Disordered" evidence="1">
    <location>
        <begin position="1"/>
        <end position="26"/>
    </location>
</feature>
<gene>
    <name evidence="2" type="primary">Contig11993.g12827</name>
    <name evidence="2" type="ORF">STYLEM_9234</name>
</gene>
<organism evidence="2 3">
    <name type="scientific">Stylonychia lemnae</name>
    <name type="common">Ciliate</name>
    <dbReference type="NCBI Taxonomy" id="5949"/>
    <lineage>
        <taxon>Eukaryota</taxon>
        <taxon>Sar</taxon>
        <taxon>Alveolata</taxon>
        <taxon>Ciliophora</taxon>
        <taxon>Intramacronucleata</taxon>
        <taxon>Spirotrichea</taxon>
        <taxon>Stichotrichia</taxon>
        <taxon>Sporadotrichida</taxon>
        <taxon>Oxytrichidae</taxon>
        <taxon>Stylonychinae</taxon>
        <taxon>Stylonychia</taxon>
    </lineage>
</organism>
<evidence type="ECO:0000256" key="1">
    <source>
        <dbReference type="SAM" id="MobiDB-lite"/>
    </source>
</evidence>
<dbReference type="EMBL" id="CCKQ01008773">
    <property type="protein sequence ID" value="CDW80238.1"/>
    <property type="molecule type" value="Genomic_DNA"/>
</dbReference>
<dbReference type="InParanoid" id="A0A078AHC1"/>